<sequence>MPHRSDSRSRTKPTQHEYKHIQKAIESLEQCLSSEFLTELERHNLEEAVRKLKSLESN</sequence>
<dbReference type="RefSeq" id="WP_158021706.1">
    <property type="nucleotide sequence ID" value="NZ_LN879502.1"/>
</dbReference>
<dbReference type="KEGG" id="pnl:PNK_1041"/>
<organism evidence="1 2">
    <name type="scientific">Candidatus Protochlamydia naegleriophila</name>
    <dbReference type="NCBI Taxonomy" id="389348"/>
    <lineage>
        <taxon>Bacteria</taxon>
        <taxon>Pseudomonadati</taxon>
        <taxon>Chlamydiota</taxon>
        <taxon>Chlamydiia</taxon>
        <taxon>Parachlamydiales</taxon>
        <taxon>Parachlamydiaceae</taxon>
        <taxon>Candidatus Protochlamydia</taxon>
    </lineage>
</organism>
<reference evidence="2" key="1">
    <citation type="submission" date="2015-09" db="EMBL/GenBank/DDBJ databases">
        <authorList>
            <person name="Bertelli C."/>
        </authorList>
    </citation>
    <scope>NUCLEOTIDE SEQUENCE [LARGE SCALE GENOMIC DNA]</scope>
    <source>
        <strain evidence="2">KNic</strain>
    </source>
</reference>
<protein>
    <submittedName>
        <fullName evidence="1">Uncharacterized protein</fullName>
    </submittedName>
</protein>
<keyword evidence="2" id="KW-1185">Reference proteome</keyword>
<gene>
    <name evidence="1" type="ORF">PNK_1041</name>
</gene>
<name>A0A0U5JDG4_9BACT</name>
<evidence type="ECO:0000313" key="2">
    <source>
        <dbReference type="Proteomes" id="UP000069902"/>
    </source>
</evidence>
<dbReference type="AlphaFoldDB" id="A0A0U5JDG4"/>
<dbReference type="PATRIC" id="fig|389348.3.peg.1149"/>
<dbReference type="Proteomes" id="UP000069902">
    <property type="component" value="Chromosome cPNK"/>
</dbReference>
<dbReference type="EMBL" id="LN879502">
    <property type="protein sequence ID" value="CUI16658.1"/>
    <property type="molecule type" value="Genomic_DNA"/>
</dbReference>
<evidence type="ECO:0000313" key="1">
    <source>
        <dbReference type="EMBL" id="CUI16658.1"/>
    </source>
</evidence>
<dbReference type="InParanoid" id="A0A0U5JDG4"/>
<proteinExistence type="predicted"/>
<accession>A0A0U5JDG4</accession>